<dbReference type="EMBL" id="BMHY01000020">
    <property type="protein sequence ID" value="GGG88737.1"/>
    <property type="molecule type" value="Genomic_DNA"/>
</dbReference>
<dbReference type="AlphaFoldDB" id="A0A917HS79"/>
<proteinExistence type="predicted"/>
<evidence type="ECO:0000313" key="3">
    <source>
        <dbReference type="Proteomes" id="UP000600247"/>
    </source>
</evidence>
<dbReference type="RefSeq" id="WP_188892812.1">
    <property type="nucleotide sequence ID" value="NZ_BMHY01000020.1"/>
</dbReference>
<dbReference type="InterPro" id="IPR041394">
    <property type="entry name" value="HEPN_Cthe2314"/>
</dbReference>
<reference evidence="2 3" key="1">
    <citation type="journal article" date="2014" name="Int. J. Syst. Evol. Microbiol.">
        <title>Complete genome sequence of Corynebacterium casei LMG S-19264T (=DSM 44701T), isolated from a smear-ripened cheese.</title>
        <authorList>
            <consortium name="US DOE Joint Genome Institute (JGI-PGF)"/>
            <person name="Walter F."/>
            <person name="Albersmeier A."/>
            <person name="Kalinowski J."/>
            <person name="Ruckert C."/>
        </authorList>
    </citation>
    <scope>NUCLEOTIDE SEQUENCE [LARGE SCALE GENOMIC DNA]</scope>
    <source>
        <strain evidence="2 3">CGMCC 1.15286</strain>
    </source>
</reference>
<gene>
    <name evidence="2" type="ORF">GCM10010918_54210</name>
</gene>
<dbReference type="Proteomes" id="UP000600247">
    <property type="component" value="Unassembled WGS sequence"/>
</dbReference>
<keyword evidence="3" id="KW-1185">Reference proteome</keyword>
<sequence length="245" mass="29338">MLVDYLSYPSGEEWRKIAGEISLNKLSVEINFPSPTKAIDLIVSQERKDWLMLFNNRLGEVRQTYIFLTHYYNMGIPDDNWHKSPGDNGESIQYYTEFEDKHYYIKHMYDYYADILYFKFISAWDTLSHFYNVYYEFKISIKYISRYKVLDRIEKINPDLYECIRGVQDSEAFNKFIEQRNDITHNFSPSQIDSGIKRYNNGSAAFSIGKYTTTRERQNNIVEVIKMTIKFLDEIKIIFERHTVK</sequence>
<evidence type="ECO:0000259" key="1">
    <source>
        <dbReference type="Pfam" id="PF18730"/>
    </source>
</evidence>
<name>A0A917HS79_9BACL</name>
<dbReference type="Pfam" id="PF18730">
    <property type="entry name" value="HEPN_Cthe2314"/>
    <property type="match status" value="1"/>
</dbReference>
<organism evidence="2 3">
    <name type="scientific">Paenibacillus radicis</name>
    <name type="common">ex Gao et al. 2016</name>
    <dbReference type="NCBI Taxonomy" id="1737354"/>
    <lineage>
        <taxon>Bacteria</taxon>
        <taxon>Bacillati</taxon>
        <taxon>Bacillota</taxon>
        <taxon>Bacilli</taxon>
        <taxon>Bacillales</taxon>
        <taxon>Paenibacillaceae</taxon>
        <taxon>Paenibacillus</taxon>
    </lineage>
</organism>
<feature type="domain" description="Cthe-2314-like HEPN" evidence="1">
    <location>
        <begin position="50"/>
        <end position="234"/>
    </location>
</feature>
<protein>
    <recommendedName>
        <fullName evidence="1">Cthe-2314-like HEPN domain-containing protein</fullName>
    </recommendedName>
</protein>
<comment type="caution">
    <text evidence="2">The sequence shown here is derived from an EMBL/GenBank/DDBJ whole genome shotgun (WGS) entry which is preliminary data.</text>
</comment>
<evidence type="ECO:0000313" key="2">
    <source>
        <dbReference type="EMBL" id="GGG88737.1"/>
    </source>
</evidence>
<accession>A0A917HS79</accession>